<dbReference type="SMART" id="SM00850">
    <property type="entry name" value="LytTR"/>
    <property type="match status" value="1"/>
</dbReference>
<evidence type="ECO:0000313" key="2">
    <source>
        <dbReference type="EMBL" id="MCP9762691.1"/>
    </source>
</evidence>
<protein>
    <submittedName>
        <fullName evidence="2">LytTR family transcriptional regulator</fullName>
    </submittedName>
</protein>
<dbReference type="RefSeq" id="WP_255036462.1">
    <property type="nucleotide sequence ID" value="NZ_RJUF01000013.1"/>
</dbReference>
<name>A0AAE3H2D2_9BACT</name>
<dbReference type="EMBL" id="RJUF01000013">
    <property type="protein sequence ID" value="MCP9762691.1"/>
    <property type="molecule type" value="Genomic_DNA"/>
</dbReference>
<accession>A0AAE3H2D2</accession>
<keyword evidence="3" id="KW-1185">Reference proteome</keyword>
<dbReference type="Proteomes" id="UP001204144">
    <property type="component" value="Unassembled WGS sequence"/>
</dbReference>
<dbReference type="PROSITE" id="PS50930">
    <property type="entry name" value="HTH_LYTTR"/>
    <property type="match status" value="1"/>
</dbReference>
<proteinExistence type="predicted"/>
<feature type="domain" description="HTH LytTR-type" evidence="1">
    <location>
        <begin position="13"/>
        <end position="100"/>
    </location>
</feature>
<comment type="caution">
    <text evidence="2">The sequence shown here is derived from an EMBL/GenBank/DDBJ whole genome shotgun (WGS) entry which is preliminary data.</text>
</comment>
<organism evidence="2 3">
    <name type="scientific">Lacihabitans soyangensis</name>
    <dbReference type="NCBI Taxonomy" id="869394"/>
    <lineage>
        <taxon>Bacteria</taxon>
        <taxon>Pseudomonadati</taxon>
        <taxon>Bacteroidota</taxon>
        <taxon>Cytophagia</taxon>
        <taxon>Cytophagales</taxon>
        <taxon>Leadbetterellaceae</taxon>
        <taxon>Lacihabitans</taxon>
    </lineage>
</organism>
<dbReference type="Gene3D" id="2.40.50.1020">
    <property type="entry name" value="LytTr DNA-binding domain"/>
    <property type="match status" value="1"/>
</dbReference>
<sequence>MKKLISFGSRKELDPEQVDFLKAEINYTHIYLNDGSRILSSTSLGILESRLKPFAFCRPNRSHLVNARFIKRTTEDALVLQNNEIVKISRRRQKRILKAI</sequence>
<evidence type="ECO:0000313" key="3">
    <source>
        <dbReference type="Proteomes" id="UP001204144"/>
    </source>
</evidence>
<evidence type="ECO:0000259" key="1">
    <source>
        <dbReference type="PROSITE" id="PS50930"/>
    </source>
</evidence>
<dbReference type="GO" id="GO:0003677">
    <property type="term" value="F:DNA binding"/>
    <property type="evidence" value="ECO:0007669"/>
    <property type="project" value="InterPro"/>
</dbReference>
<dbReference type="InterPro" id="IPR007492">
    <property type="entry name" value="LytTR_DNA-bd_dom"/>
</dbReference>
<reference evidence="2 3" key="1">
    <citation type="submission" date="2018-11" db="EMBL/GenBank/DDBJ databases">
        <title>Novel bacteria species description.</title>
        <authorList>
            <person name="Han J.-H."/>
        </authorList>
    </citation>
    <scope>NUCLEOTIDE SEQUENCE [LARGE SCALE GENOMIC DNA]</scope>
    <source>
        <strain evidence="2 3">KCTC23259</strain>
    </source>
</reference>
<gene>
    <name evidence="2" type="ORF">EGI31_06960</name>
</gene>
<dbReference type="Pfam" id="PF04397">
    <property type="entry name" value="LytTR"/>
    <property type="match status" value="1"/>
</dbReference>
<dbReference type="AlphaFoldDB" id="A0AAE3H2D2"/>